<feature type="non-terminal residue" evidence="1">
    <location>
        <position position="1"/>
    </location>
</feature>
<evidence type="ECO:0000313" key="1">
    <source>
        <dbReference type="EMBL" id="KKN18996.1"/>
    </source>
</evidence>
<sequence length="28" mass="3110">AIGEGMEINGKKDQTITKKDFKLALFRG</sequence>
<gene>
    <name evidence="1" type="ORF">LCGC14_0950450</name>
</gene>
<comment type="caution">
    <text evidence="1">The sequence shown here is derived from an EMBL/GenBank/DDBJ whole genome shotgun (WGS) entry which is preliminary data.</text>
</comment>
<accession>A0A0F9R0Z5</accession>
<dbReference type="EMBL" id="LAZR01003377">
    <property type="protein sequence ID" value="KKN18996.1"/>
    <property type="molecule type" value="Genomic_DNA"/>
</dbReference>
<dbReference type="AlphaFoldDB" id="A0A0F9R0Z5"/>
<proteinExistence type="predicted"/>
<protein>
    <submittedName>
        <fullName evidence="1">Uncharacterized protein</fullName>
    </submittedName>
</protein>
<organism evidence="1">
    <name type="scientific">marine sediment metagenome</name>
    <dbReference type="NCBI Taxonomy" id="412755"/>
    <lineage>
        <taxon>unclassified sequences</taxon>
        <taxon>metagenomes</taxon>
        <taxon>ecological metagenomes</taxon>
    </lineage>
</organism>
<name>A0A0F9R0Z5_9ZZZZ</name>
<reference evidence="1" key="1">
    <citation type="journal article" date="2015" name="Nature">
        <title>Complex archaea that bridge the gap between prokaryotes and eukaryotes.</title>
        <authorList>
            <person name="Spang A."/>
            <person name="Saw J.H."/>
            <person name="Jorgensen S.L."/>
            <person name="Zaremba-Niedzwiedzka K."/>
            <person name="Martijn J."/>
            <person name="Lind A.E."/>
            <person name="van Eijk R."/>
            <person name="Schleper C."/>
            <person name="Guy L."/>
            <person name="Ettema T.J."/>
        </authorList>
    </citation>
    <scope>NUCLEOTIDE SEQUENCE</scope>
</reference>